<reference evidence="2" key="2">
    <citation type="journal article" date="2023" name="Microbiol Resour">
        <title>Decontamination and Annotation of the Draft Genome Sequence of the Oomycete Lagenidium giganteum ARSEF 373.</title>
        <authorList>
            <person name="Morgan W.R."/>
            <person name="Tartar A."/>
        </authorList>
    </citation>
    <scope>NUCLEOTIDE SEQUENCE</scope>
    <source>
        <strain evidence="2">ARSEF 373</strain>
    </source>
</reference>
<name>A0AAV2YV56_9STRA</name>
<dbReference type="Proteomes" id="UP001146120">
    <property type="component" value="Unassembled WGS sequence"/>
</dbReference>
<evidence type="ECO:0008006" key="4">
    <source>
        <dbReference type="Google" id="ProtNLM"/>
    </source>
</evidence>
<reference evidence="2" key="1">
    <citation type="submission" date="2022-11" db="EMBL/GenBank/DDBJ databases">
        <authorList>
            <person name="Morgan W.R."/>
            <person name="Tartar A."/>
        </authorList>
    </citation>
    <scope>NUCLEOTIDE SEQUENCE</scope>
    <source>
        <strain evidence="2">ARSEF 373</strain>
    </source>
</reference>
<sequence>MVETSSIAIGVPQPANAAVSPAVGANETQASRESVAPIAGPPTTPLAMGSTPEGLNSTIQHKQSNADGPRGCIVCGGADALMECAGMCGLRVHKACIGEDLLFQSHYGNICGSCAVLQQNRASNENFHKGGVTGLSVRRAILWLNVQTNEKLNFDRFGHLASLRLHEIGAISGYPIKPFAEKFVEPYLQRWIREKLPAATSRTALNVRDAFTLMMGVYSLKQACVAHEYVDDLVSIIKRRVFSVTDFLGWHPSVEGPTVRCSSLCTTCGIRNSPELDKCSTCHHPLIFPTVFTKFASGILATFYAEQIRVPLGTTLLEVLAHTNTVRASYKGLHPYDTDGVDWITFNDQLRMIFSLLDVLSHFGVLTLNAEHFEPETKIIFNPVYINHAIQACEFEVVGKFLQFLRLFGSAKAAENFSLINVCEQVLLMNQLPDGSWCKKNGQITDQYKATVTCAKALLPPSIKGYGPVSTDFQRLLDKWARQAGAVKRGKGVDEKLLVCGGVVQGTTKARLKRLEAWYKKQGSSGSLDVLVTNRLREVVASTVDFPMTDVETSPEVSFKEEPFPAVDHEDEDTLTSLSLNGDLAIFDGLKFEDGDIIDISQQSASREIDDADDGKSDGESGEPTVQEEVANDDVYDDDDDEMEGEVIAEPSEMVVDPQVLDTGDAAVAEGTLESELAIDA</sequence>
<proteinExistence type="predicted"/>
<dbReference type="EMBL" id="DAKRPA010000118">
    <property type="protein sequence ID" value="DAZ98010.1"/>
    <property type="molecule type" value="Genomic_DNA"/>
</dbReference>
<feature type="region of interest" description="Disordered" evidence="1">
    <location>
        <begin position="18"/>
        <end position="66"/>
    </location>
</feature>
<organism evidence="2 3">
    <name type="scientific">Lagenidium giganteum</name>
    <dbReference type="NCBI Taxonomy" id="4803"/>
    <lineage>
        <taxon>Eukaryota</taxon>
        <taxon>Sar</taxon>
        <taxon>Stramenopiles</taxon>
        <taxon>Oomycota</taxon>
        <taxon>Peronosporomycetes</taxon>
        <taxon>Pythiales</taxon>
        <taxon>Pythiaceae</taxon>
    </lineage>
</organism>
<evidence type="ECO:0000313" key="2">
    <source>
        <dbReference type="EMBL" id="DAZ98010.1"/>
    </source>
</evidence>
<feature type="compositionally biased region" description="Polar residues" evidence="1">
    <location>
        <begin position="53"/>
        <end position="66"/>
    </location>
</feature>
<feature type="compositionally biased region" description="Acidic residues" evidence="1">
    <location>
        <begin position="630"/>
        <end position="639"/>
    </location>
</feature>
<comment type="caution">
    <text evidence="2">The sequence shown here is derived from an EMBL/GenBank/DDBJ whole genome shotgun (WGS) entry which is preliminary data.</text>
</comment>
<evidence type="ECO:0000313" key="3">
    <source>
        <dbReference type="Proteomes" id="UP001146120"/>
    </source>
</evidence>
<protein>
    <recommendedName>
        <fullName evidence="4">Zinc finger PHD-type domain-containing protein</fullName>
    </recommendedName>
</protein>
<evidence type="ECO:0000256" key="1">
    <source>
        <dbReference type="SAM" id="MobiDB-lite"/>
    </source>
</evidence>
<accession>A0AAV2YV56</accession>
<gene>
    <name evidence="2" type="ORF">N0F65_004500</name>
</gene>
<dbReference type="AlphaFoldDB" id="A0AAV2YV56"/>
<feature type="region of interest" description="Disordered" evidence="1">
    <location>
        <begin position="602"/>
        <end position="639"/>
    </location>
</feature>
<keyword evidence="3" id="KW-1185">Reference proteome</keyword>